<dbReference type="Proteomes" id="UP000540519">
    <property type="component" value="Unassembled WGS sequence"/>
</dbReference>
<comment type="caution">
    <text evidence="4">The sequence shown here is derived from an EMBL/GenBank/DDBJ whole genome shotgun (WGS) entry which is preliminary data.</text>
</comment>
<gene>
    <name evidence="4" type="ORF">D9O36_14105</name>
</gene>
<evidence type="ECO:0000256" key="1">
    <source>
        <dbReference type="ARBA" id="ARBA00022729"/>
    </source>
</evidence>
<dbReference type="CDD" id="cd03143">
    <property type="entry name" value="A4_beta-galactosidase_middle_domain"/>
    <property type="match status" value="1"/>
</dbReference>
<dbReference type="OrthoDB" id="9761519at2"/>
<protein>
    <submittedName>
        <fullName evidence="4">Glycoside hydrolase family 2</fullName>
    </submittedName>
</protein>
<proteinExistence type="predicted"/>
<dbReference type="InterPro" id="IPR008979">
    <property type="entry name" value="Galactose-bd-like_sf"/>
</dbReference>
<keyword evidence="1" id="KW-0732">Signal</keyword>
<dbReference type="PANTHER" id="PTHR43817">
    <property type="entry name" value="GLYCOSYL HYDROLASE"/>
    <property type="match status" value="1"/>
</dbReference>
<evidence type="ECO:0000259" key="3">
    <source>
        <dbReference type="Pfam" id="PF22666"/>
    </source>
</evidence>
<evidence type="ECO:0000256" key="2">
    <source>
        <dbReference type="ARBA" id="ARBA00022801"/>
    </source>
</evidence>
<dbReference type="Gene3D" id="2.60.120.260">
    <property type="entry name" value="Galactose-binding domain-like"/>
    <property type="match status" value="1"/>
</dbReference>
<sequence>MKILIPYIALLLWGLGYGQQLNYSLNTISDLSYADIKKGFKNPPNEAKMRSYWWWLNGMATKTSITRDLSEMKAKGYGGAIIFDAGSSNYKVALKTPHGPDFSSPEWHSLFAHAIKISDSLDMELSLNIQSGWNPGGPTVTPEQALKKIVASKTTVQGPGLQTIPLPNPSGQGYYRDIIVQAYPLDDLSEATILDWDKKSMNANLGWKGILPIYKLKEKASLGKQGLDPAKIIDITDFFKNDTLNWNVPNGKWTVVRYGMANTGARVSTGSDGWKGLSYDHLNKKPFKDYFDQVVKPLIETSKKAGNSLKFLHTDSWEMGAVNWTDTFMNDFKRLRGYDITPYLPVLTNQIVGNAQISDRFLYDFRRTIGDLVYENNYKYFSELAHQNGLFVHPESGGPHSAPVDALQVMGTNDIPMGEFWARNDNHRIEDSERLSVKQGASAAHIYGKRFMAAEGPTSIGPQWERSPNDLKGVIDRIFCSGVNRLVWHTFTSSPEEFGVPGNEYFAGTHLNTSTTWWEQAGAFTSYLNRSSYLLSLGHFQADALYYYGDDVPNFVFLKTEVPDLGFGYDWDKANSDVLLNRAKVENNHLVLPDGMQYRVLVLPDEASIRLDVLEKIEEFVKEGLTVLGPRPKRAKGLMDYPVADKKVAEIVNRLWGPEIAPQGENKSGKGKVVYGKTAAEVLKAMRVSPDFSFKSANDDTQLDYIHRKTKETDIYFVVNTMLRKDLNSFKYHYDSSLPNRYELVDCEFRVENGIPEIWDPMDGSITKPLLYRHKNGKTIVSLYFKPEESKFIIFRNTTKPQVGYAIYKDGVSLFPVSKETEVGDYPAQRFFKEDGLQILEVFEPGSYTITRANRKKENIVVKSFQTFSNINNAWRVTFHSIKKESFTYKMDTLVSWTEVPDPRIKYYSGKATYNTIFRLPKKQIQDNLNITLDLGNLQDVATVRINGKEVNTLWKAPYRIPVKNYLNAGSNTIEIEIINLWPNRLIGDSKLPPNERTTKTNINKFDQPDAEKYLRKSGLFGLVRLRFSKKIKL</sequence>
<keyword evidence="5" id="KW-1185">Reference proteome</keyword>
<evidence type="ECO:0000313" key="4">
    <source>
        <dbReference type="EMBL" id="MUH36981.1"/>
    </source>
</evidence>
<dbReference type="EMBL" id="RCNR01000029">
    <property type="protein sequence ID" value="MUH36981.1"/>
    <property type="molecule type" value="Genomic_DNA"/>
</dbReference>
<feature type="domain" description="Beta-mannosidase-like galactose-binding" evidence="3">
    <location>
        <begin position="911"/>
        <end position="988"/>
    </location>
</feature>
<dbReference type="NCBIfam" id="NF045579">
    <property type="entry name" value="rhamnoside_JR"/>
    <property type="match status" value="1"/>
</dbReference>
<organism evidence="4 5">
    <name type="scientific">Zobellia amurskyensis</name>
    <dbReference type="NCBI Taxonomy" id="248905"/>
    <lineage>
        <taxon>Bacteria</taxon>
        <taxon>Pseudomonadati</taxon>
        <taxon>Bacteroidota</taxon>
        <taxon>Flavobacteriia</taxon>
        <taxon>Flavobacteriales</taxon>
        <taxon>Flavobacteriaceae</taxon>
        <taxon>Zobellia</taxon>
    </lineage>
</organism>
<dbReference type="GO" id="GO:0004553">
    <property type="term" value="F:hydrolase activity, hydrolyzing O-glycosyl compounds"/>
    <property type="evidence" value="ECO:0007669"/>
    <property type="project" value="UniProtKB-ARBA"/>
</dbReference>
<evidence type="ECO:0000313" key="5">
    <source>
        <dbReference type="Proteomes" id="UP000540519"/>
    </source>
</evidence>
<dbReference type="Pfam" id="PF17132">
    <property type="entry name" value="Glyco_hydro_106"/>
    <property type="match status" value="2"/>
</dbReference>
<name>A0A7X3D2Z1_9FLAO</name>
<dbReference type="Pfam" id="PF22666">
    <property type="entry name" value="Glyco_hydro_2_N2"/>
    <property type="match status" value="1"/>
</dbReference>
<keyword evidence="2 4" id="KW-0378">Hydrolase</keyword>
<dbReference type="SUPFAM" id="SSF49785">
    <property type="entry name" value="Galactose-binding domain-like"/>
    <property type="match status" value="1"/>
</dbReference>
<dbReference type="PANTHER" id="PTHR43817:SF1">
    <property type="entry name" value="HYDROLASE, FAMILY 43, PUTATIVE (AFU_ORTHOLOGUE AFUA_3G01660)-RELATED"/>
    <property type="match status" value="1"/>
</dbReference>
<dbReference type="RefSeq" id="WP_155600393.1">
    <property type="nucleotide sequence ID" value="NZ_RCNR01000029.1"/>
</dbReference>
<reference evidence="4 5" key="1">
    <citation type="journal article" date="2019" name="Mar. Drugs">
        <title>Comparative Genomics and CAZyme Genome Repertoires of Marine Zobellia amurskyensis KMM 3526(T) and Zobellia laminariae KMM 3676(T).</title>
        <authorList>
            <person name="Chernysheva N."/>
            <person name="Bystritskaya E."/>
            <person name="Stenkova A."/>
            <person name="Golovkin I."/>
            <person name="Nedashkovskaya O."/>
            <person name="Isaeva M."/>
        </authorList>
    </citation>
    <scope>NUCLEOTIDE SEQUENCE [LARGE SCALE GENOMIC DNA]</scope>
    <source>
        <strain evidence="4 5">KMM 3526</strain>
    </source>
</reference>
<accession>A0A7X3D2Z1</accession>
<dbReference type="AlphaFoldDB" id="A0A7X3D2Z1"/>
<dbReference type="InterPro" id="IPR054593">
    <property type="entry name" value="Beta-mannosidase-like_N2"/>
</dbReference>